<name>E8X820_GRATM</name>
<evidence type="ECO:0000313" key="2">
    <source>
        <dbReference type="Proteomes" id="UP000000343"/>
    </source>
</evidence>
<dbReference type="Proteomes" id="UP000000343">
    <property type="component" value="Plasmid pACIX905"/>
</dbReference>
<dbReference type="Pfam" id="PF14106">
    <property type="entry name" value="DUF4279"/>
    <property type="match status" value="1"/>
</dbReference>
<organism evidence="2">
    <name type="scientific">Granulicella tundricola (strain ATCC BAA-1859 / DSM 23138 / MP5ACTX9)</name>
    <dbReference type="NCBI Taxonomy" id="1198114"/>
    <lineage>
        <taxon>Bacteria</taxon>
        <taxon>Pseudomonadati</taxon>
        <taxon>Acidobacteriota</taxon>
        <taxon>Terriglobia</taxon>
        <taxon>Terriglobales</taxon>
        <taxon>Acidobacteriaceae</taxon>
        <taxon>Granulicella</taxon>
    </lineage>
</organism>
<dbReference type="RefSeq" id="WP_013573322.1">
    <property type="nucleotide sequence ID" value="NC_015060.1"/>
</dbReference>
<dbReference type="AlphaFoldDB" id="E8X820"/>
<reference evidence="2" key="1">
    <citation type="submission" date="2011-01" db="EMBL/GenBank/DDBJ databases">
        <title>Complete sequence of plasmid5 of Acidobacterium sp. MP5ACTX9.</title>
        <authorList>
            <consortium name="US DOE Joint Genome Institute"/>
            <person name="Lucas S."/>
            <person name="Copeland A."/>
            <person name="Lapidus A."/>
            <person name="Cheng J.-F."/>
            <person name="Goodwin L."/>
            <person name="Pitluck S."/>
            <person name="Teshima H."/>
            <person name="Detter J.C."/>
            <person name="Han C."/>
            <person name="Tapia R."/>
            <person name="Land M."/>
            <person name="Hauser L."/>
            <person name="Kyrpides N."/>
            <person name="Ivanova N."/>
            <person name="Ovchinnikova G."/>
            <person name="Pagani I."/>
            <person name="Rawat S.R."/>
            <person name="Mannisto M."/>
            <person name="Haggblom M.M."/>
            <person name="Woyke T."/>
        </authorList>
    </citation>
    <scope>NUCLEOTIDE SEQUENCE [LARGE SCALE GENOMIC DNA]</scope>
    <source>
        <strain evidence="2">MP5ACTX9</strain>
        <plasmid evidence="2">Plasmid pACIX905</plasmid>
    </source>
</reference>
<dbReference type="OrthoDB" id="6025978at2"/>
<dbReference type="HOGENOM" id="CLU_1872535_0_0_0"/>
<gene>
    <name evidence="1" type="ordered locus">AciX9_4675</name>
</gene>
<evidence type="ECO:0000313" key="1">
    <source>
        <dbReference type="EMBL" id="ADW71604.1"/>
    </source>
</evidence>
<evidence type="ECO:0008006" key="3">
    <source>
        <dbReference type="Google" id="ProtNLM"/>
    </source>
</evidence>
<proteinExistence type="predicted"/>
<sequence>MSHKYTVEFRIYGKSLDPAAVTADLGLEPCRTVNPGTRRADGRLLEGLWAFDGDPSEAFSGSLEEALRFVLDLLHPLKERILAYRTSAHLVWWCGHFQSSFDGGYTLSAAVLGQLSDFGVEFTVDNYFSESEATAE</sequence>
<dbReference type="InterPro" id="IPR025459">
    <property type="entry name" value="DUF4279"/>
</dbReference>
<dbReference type="EMBL" id="CP002485">
    <property type="protein sequence ID" value="ADW71604.1"/>
    <property type="molecule type" value="Genomic_DNA"/>
</dbReference>
<dbReference type="KEGG" id="acm:AciX9_4675"/>
<keyword evidence="1" id="KW-0614">Plasmid</keyword>
<accession>E8X820</accession>
<keyword evidence="2" id="KW-1185">Reference proteome</keyword>
<geneLocation type="plasmid" evidence="1 2">
    <name>pACIX905</name>
</geneLocation>
<protein>
    <recommendedName>
        <fullName evidence="3">DUF4279 domain-containing protein</fullName>
    </recommendedName>
</protein>